<evidence type="ECO:0000313" key="1">
    <source>
        <dbReference type="EMBL" id="ETD66723.1"/>
    </source>
</evidence>
<dbReference type="AlphaFoldDB" id="V8FSP4"/>
<accession>V8FSP4</accession>
<keyword evidence="2" id="KW-1185">Reference proteome</keyword>
<protein>
    <submittedName>
        <fullName evidence="1">Uncharacterized protein</fullName>
    </submittedName>
</protein>
<dbReference type="EMBL" id="AYSV01000135">
    <property type="protein sequence ID" value="ETD66723.1"/>
    <property type="molecule type" value="Genomic_DNA"/>
</dbReference>
<name>V8FSP4_9BURK</name>
<comment type="caution">
    <text evidence="1">The sequence shown here is derived from an EMBL/GenBank/DDBJ whole genome shotgun (WGS) entry which is preliminary data.</text>
</comment>
<dbReference type="Proteomes" id="UP000018766">
    <property type="component" value="Unassembled WGS sequence"/>
</dbReference>
<dbReference type="RefSeq" id="WP_023953279.1">
    <property type="nucleotide sequence ID" value="NZ_AYSV01000135.1"/>
</dbReference>
<proteinExistence type="predicted"/>
<gene>
    <name evidence="1" type="ORF">V757_12245</name>
</gene>
<reference evidence="1 2" key="1">
    <citation type="submission" date="2013-11" db="EMBL/GenBank/DDBJ databases">
        <title>Genomic analysis of Pelistega sp. HM-7.</title>
        <authorList>
            <person name="Kumbhare S.V."/>
            <person name="Shetty S.A."/>
            <person name="Sharma O."/>
            <person name="Dhotre D.P."/>
        </authorList>
    </citation>
    <scope>NUCLEOTIDE SEQUENCE [LARGE SCALE GENOMIC DNA]</scope>
    <source>
        <strain evidence="1 2">HM-7</strain>
    </source>
</reference>
<organism evidence="1 2">
    <name type="scientific">Pelistega indica</name>
    <dbReference type="NCBI Taxonomy" id="1414851"/>
    <lineage>
        <taxon>Bacteria</taxon>
        <taxon>Pseudomonadati</taxon>
        <taxon>Pseudomonadota</taxon>
        <taxon>Betaproteobacteria</taxon>
        <taxon>Burkholderiales</taxon>
        <taxon>Alcaligenaceae</taxon>
        <taxon>Pelistega</taxon>
    </lineage>
</organism>
<evidence type="ECO:0000313" key="2">
    <source>
        <dbReference type="Proteomes" id="UP000018766"/>
    </source>
</evidence>
<sequence length="121" mass="13708">MAISTNYASAYLELRDKFSNYGIDLPDWWSLPAELRTLFEQKPITMDRHILHTSYRMGTPIIDGLTKDTVRIMPSPQHSHLIDISIARGDTAEAAGTVLTTAEAWEMIVMLEQAIDMLDKK</sequence>